<keyword evidence="1" id="KW-1133">Transmembrane helix</keyword>
<proteinExistence type="predicted"/>
<sequence length="133" mass="15170">MKKLLRPKWQNEDGAISLEFLGILPFFFLFFLLLWQVVGTGYAVFTAKTAANDAAKTYAATNDLQEAMQTARESIGSSSVLSYKNLIREYSTNGDFKLVLYTEHTLSFVPDMWREQATFELNEEAFGKVLYTE</sequence>
<organism evidence="2 3">
    <name type="scientific">Bacillus mesophilum</name>
    <dbReference type="NCBI Taxonomy" id="1071718"/>
    <lineage>
        <taxon>Bacteria</taxon>
        <taxon>Bacillati</taxon>
        <taxon>Bacillota</taxon>
        <taxon>Bacilli</taxon>
        <taxon>Bacillales</taxon>
        <taxon>Bacillaceae</taxon>
        <taxon>Bacillus</taxon>
    </lineage>
</organism>
<evidence type="ECO:0000256" key="1">
    <source>
        <dbReference type="SAM" id="Phobius"/>
    </source>
</evidence>
<evidence type="ECO:0000313" key="3">
    <source>
        <dbReference type="Proteomes" id="UP000441354"/>
    </source>
</evidence>
<dbReference type="OrthoDB" id="2467576at2"/>
<comment type="caution">
    <text evidence="2">The sequence shown here is derived from an EMBL/GenBank/DDBJ whole genome shotgun (WGS) entry which is preliminary data.</text>
</comment>
<dbReference type="RefSeq" id="WP_151575846.1">
    <property type="nucleotide sequence ID" value="NZ_WBOT01000009.1"/>
</dbReference>
<keyword evidence="1" id="KW-0472">Membrane</keyword>
<reference evidence="2 3" key="1">
    <citation type="journal article" date="2014" name="Arch. Microbiol.">
        <title>Bacillus mesophilum sp. nov., strain IITR-54T, a novel 4-chlorobiphenyl dechlorinating bacterium.</title>
        <authorList>
            <person name="Manickam N."/>
            <person name="Singh N.K."/>
            <person name="Bajaj A."/>
            <person name="Kumar R.M."/>
            <person name="Kaur G."/>
            <person name="Kaur N."/>
            <person name="Bala M."/>
            <person name="Kumar A."/>
            <person name="Mayilraj S."/>
        </authorList>
    </citation>
    <scope>NUCLEOTIDE SEQUENCE [LARGE SCALE GENOMIC DNA]</scope>
    <source>
        <strain evidence="2 3">IITR-54</strain>
    </source>
</reference>
<feature type="transmembrane region" description="Helical" evidence="1">
    <location>
        <begin position="20"/>
        <end position="45"/>
    </location>
</feature>
<dbReference type="AlphaFoldDB" id="A0A7V7RIK6"/>
<gene>
    <name evidence="2" type="ORF">F7732_20105</name>
</gene>
<name>A0A7V7RIK6_9BACI</name>
<keyword evidence="1" id="KW-0812">Transmembrane</keyword>
<dbReference type="Proteomes" id="UP000441354">
    <property type="component" value="Unassembled WGS sequence"/>
</dbReference>
<keyword evidence="3" id="KW-1185">Reference proteome</keyword>
<dbReference type="EMBL" id="WBOT01000009">
    <property type="protein sequence ID" value="KAB2330089.1"/>
    <property type="molecule type" value="Genomic_DNA"/>
</dbReference>
<protein>
    <submittedName>
        <fullName evidence="2">Pilus assembly protein</fullName>
    </submittedName>
</protein>
<accession>A0A7V7RIK6</accession>
<evidence type="ECO:0000313" key="2">
    <source>
        <dbReference type="EMBL" id="KAB2330089.1"/>
    </source>
</evidence>